<dbReference type="PANTHER" id="PTHR23133:SF2">
    <property type="entry name" value="IMIDAZOLEGLYCEROL-PHOSPHATE DEHYDRATASE"/>
    <property type="match status" value="1"/>
</dbReference>
<dbReference type="CDD" id="cd07914">
    <property type="entry name" value="IGPD"/>
    <property type="match status" value="1"/>
</dbReference>
<keyword evidence="3" id="KW-0028">Amino-acid biosynthesis</keyword>
<dbReference type="NCBIfam" id="NF002114">
    <property type="entry name" value="PRK00951.2-4"/>
    <property type="match status" value="1"/>
</dbReference>
<dbReference type="HAMAP" id="MF_00076">
    <property type="entry name" value="HisB"/>
    <property type="match status" value="1"/>
</dbReference>
<dbReference type="InterPro" id="IPR020568">
    <property type="entry name" value="Ribosomal_Su5_D2-typ_SF"/>
</dbReference>
<keyword evidence="4" id="KW-0368">Histidine biosynthesis</keyword>
<dbReference type="PANTHER" id="PTHR23133">
    <property type="entry name" value="IMIDAZOLEGLYCEROL-PHOSPHATE DEHYDRATASE HIS7"/>
    <property type="match status" value="1"/>
</dbReference>
<accession>E6PGU3</accession>
<dbReference type="InterPro" id="IPR038494">
    <property type="entry name" value="IGPD_sf"/>
</dbReference>
<dbReference type="Pfam" id="PF00475">
    <property type="entry name" value="IGPD"/>
    <property type="match status" value="1"/>
</dbReference>
<dbReference type="FunFam" id="3.30.230.40:FF:000003">
    <property type="entry name" value="Imidazoleglycerol-phosphate dehydratase HisB"/>
    <property type="match status" value="1"/>
</dbReference>
<dbReference type="Gene3D" id="3.30.230.40">
    <property type="entry name" value="Imidazole glycerol phosphate dehydratase, domain 1"/>
    <property type="match status" value="2"/>
</dbReference>
<evidence type="ECO:0000256" key="5">
    <source>
        <dbReference type="ARBA" id="ARBA00023239"/>
    </source>
</evidence>
<dbReference type="InterPro" id="IPR020565">
    <property type="entry name" value="ImidazoleglycerP_deHydtase_CS"/>
</dbReference>
<dbReference type="GO" id="GO:0000105">
    <property type="term" value="P:L-histidine biosynthetic process"/>
    <property type="evidence" value="ECO:0007669"/>
    <property type="project" value="UniProtKB-UniPathway"/>
</dbReference>
<dbReference type="SUPFAM" id="SSF54211">
    <property type="entry name" value="Ribosomal protein S5 domain 2-like"/>
    <property type="match status" value="2"/>
</dbReference>
<dbReference type="FunFam" id="3.30.230.40:FF:000001">
    <property type="entry name" value="Imidazoleglycerol-phosphate dehydratase HisB"/>
    <property type="match status" value="1"/>
</dbReference>
<dbReference type="AlphaFoldDB" id="E6PGU3"/>
<evidence type="ECO:0000313" key="7">
    <source>
        <dbReference type="EMBL" id="CBI03373.1"/>
    </source>
</evidence>
<reference evidence="6" key="1">
    <citation type="submission" date="2009-10" db="EMBL/GenBank/DDBJ databases">
        <title>Diversity of trophic interactions inside an arsenic-rich microbial ecosystem.</title>
        <authorList>
            <person name="Bertin P.N."/>
            <person name="Heinrich-Salmeron A."/>
            <person name="Pelletier E."/>
            <person name="Goulhen-Chollet F."/>
            <person name="Arsene-Ploetze F."/>
            <person name="Gallien S."/>
            <person name="Calteau A."/>
            <person name="Vallenet D."/>
            <person name="Casiot C."/>
            <person name="Chane-Woon-Ming B."/>
            <person name="Giloteaux L."/>
            <person name="Barakat M."/>
            <person name="Bonnefoy V."/>
            <person name="Bruneel O."/>
            <person name="Chandler M."/>
            <person name="Cleiss J."/>
            <person name="Duran R."/>
            <person name="Elbaz-Poulichet F."/>
            <person name="Fonknechten N."/>
            <person name="Lauga B."/>
            <person name="Mornico D."/>
            <person name="Ortet P."/>
            <person name="Schaeffer C."/>
            <person name="Siguier P."/>
            <person name="Alexander Thil Smith A."/>
            <person name="Van Dorsselaer A."/>
            <person name="Weissenbach J."/>
            <person name="Medigue C."/>
            <person name="Le Paslier D."/>
        </authorList>
    </citation>
    <scope>NUCLEOTIDE SEQUENCE</scope>
</reference>
<keyword evidence="5 6" id="KW-0456">Lyase</keyword>
<gene>
    <name evidence="6" type="primary">hisB</name>
    <name evidence="6" type="ORF">CARN1_2544</name>
    <name evidence="7" type="ORF">CARN4_1538</name>
</gene>
<dbReference type="InterPro" id="IPR000807">
    <property type="entry name" value="ImidazoleglycerolP_deHydtase"/>
</dbReference>
<proteinExistence type="inferred from homology"/>
<sequence length="195" mass="21279">MNAPARTARVKRATKESEIDLELDLDGGEISIETGVDFFDHMLHALALHGGMGMKLRARGDGMDNHHLIEDVGIALGRAIYEALGEKRGIVRFGSIMLPLDDALVAASIDISGRSYLNFRVEFMRNDLGAMPTEMVGEFFRALADHARITVHLIAMHGHVAHHLCEATFKAFARAFAAAKIVESDAIVSTKGLLE</sequence>
<evidence type="ECO:0000256" key="2">
    <source>
        <dbReference type="ARBA" id="ARBA00016664"/>
    </source>
</evidence>
<evidence type="ECO:0000256" key="4">
    <source>
        <dbReference type="ARBA" id="ARBA00023102"/>
    </source>
</evidence>
<dbReference type="EMBL" id="CABO01000060">
    <property type="protein sequence ID" value="CBI03373.1"/>
    <property type="molecule type" value="Genomic_DNA"/>
</dbReference>
<protein>
    <recommendedName>
        <fullName evidence="2">Imidazoleglycerol-phosphate dehydratase</fullName>
    </recommendedName>
</protein>
<dbReference type="NCBIfam" id="NF002111">
    <property type="entry name" value="PRK00951.2-1"/>
    <property type="match status" value="1"/>
</dbReference>
<name>E6PGU3_9ZZZZ</name>
<dbReference type="GO" id="GO:0004424">
    <property type="term" value="F:imidazoleglycerol-phosphate dehydratase activity"/>
    <property type="evidence" value="ECO:0007669"/>
    <property type="project" value="InterPro"/>
</dbReference>
<dbReference type="EMBL" id="CABL01000014">
    <property type="protein sequence ID" value="CBH75681.1"/>
    <property type="molecule type" value="Genomic_DNA"/>
</dbReference>
<dbReference type="UniPathway" id="UPA00031">
    <property type="reaction ID" value="UER00011"/>
</dbReference>
<comment type="caution">
    <text evidence="6">The sequence shown here is derived from an EMBL/GenBank/DDBJ whole genome shotgun (WGS) entry which is preliminary data.</text>
</comment>
<evidence type="ECO:0000313" key="6">
    <source>
        <dbReference type="EMBL" id="CBH75681.1"/>
    </source>
</evidence>
<evidence type="ECO:0000256" key="1">
    <source>
        <dbReference type="ARBA" id="ARBA00005047"/>
    </source>
</evidence>
<comment type="pathway">
    <text evidence="1">Amino-acid biosynthesis; L-histidine biosynthesis; L-histidine from 5-phospho-alpha-D-ribose 1-diphosphate: step 6/9.</text>
</comment>
<dbReference type="PROSITE" id="PS00954">
    <property type="entry name" value="IGP_DEHYDRATASE_1"/>
    <property type="match status" value="1"/>
</dbReference>
<organism evidence="6">
    <name type="scientific">mine drainage metagenome</name>
    <dbReference type="NCBI Taxonomy" id="410659"/>
    <lineage>
        <taxon>unclassified sequences</taxon>
        <taxon>metagenomes</taxon>
        <taxon>ecological metagenomes</taxon>
    </lineage>
</organism>
<evidence type="ECO:0000256" key="3">
    <source>
        <dbReference type="ARBA" id="ARBA00022605"/>
    </source>
</evidence>